<evidence type="ECO:0000313" key="5">
    <source>
        <dbReference type="Proteomes" id="UP000509367"/>
    </source>
</evidence>
<reference evidence="4 5" key="1">
    <citation type="submission" date="2020-06" db="EMBL/GenBank/DDBJ databases">
        <title>Oricola thermophila sp. nov. isolated from a tidal sediments.</title>
        <authorList>
            <person name="Kwon K.K."/>
            <person name="Yang S.-H."/>
            <person name="Park M.-J."/>
        </authorList>
    </citation>
    <scope>NUCLEOTIDE SEQUENCE [LARGE SCALE GENOMIC DNA]</scope>
    <source>
        <strain evidence="4 5">MEBiC13590</strain>
    </source>
</reference>
<name>A0A6N1VE09_9HYPH</name>
<dbReference type="EMBL" id="CP054836">
    <property type="protein sequence ID" value="QKV18773.1"/>
    <property type="molecule type" value="Genomic_DNA"/>
</dbReference>
<accession>A0A6N1VE09</accession>
<evidence type="ECO:0000313" key="4">
    <source>
        <dbReference type="EMBL" id="QKV18773.1"/>
    </source>
</evidence>
<dbReference type="PANTHER" id="PTHR43818:SF11">
    <property type="entry name" value="BCDNA.GH03377"/>
    <property type="match status" value="1"/>
</dbReference>
<dbReference type="Gene3D" id="3.40.50.720">
    <property type="entry name" value="NAD(P)-binding Rossmann-like Domain"/>
    <property type="match status" value="1"/>
</dbReference>
<evidence type="ECO:0000256" key="1">
    <source>
        <dbReference type="ARBA" id="ARBA00023002"/>
    </source>
</evidence>
<sequence>MAEHGKIAVIGCGKQAPKHISGLTAAGVREIVVADVDPARATALAANHPDGTVVAAQGVDAVFDDPDVAAVSICTPTPSHAPLIRKAVAAGKHYLCEKPLCETAAEAEELAALTKRAGLVGMVGYIYRYAPAFEAAKAILGDADETGVSPVLGRITNAWFRIGGRGSHMAWKHRKETGGGAINEMLVHMIDLAGWFFGPADAFRLDAVRHYLKTREIAGETVETDAEDWVLASMRSRAGVDILLQADFITPAFTQYVEIQGENGSFMGSIQSDFPCFVFCVKEAGGYKAGKTALDIKPTNMFEAQMGEFVKAVAGKAESRSPVENSGQILRLLNSN</sequence>
<keyword evidence="1" id="KW-0560">Oxidoreductase</keyword>
<dbReference type="Proteomes" id="UP000509367">
    <property type="component" value="Chromosome"/>
</dbReference>
<dbReference type="GO" id="GO:0000166">
    <property type="term" value="F:nucleotide binding"/>
    <property type="evidence" value="ECO:0007669"/>
    <property type="project" value="InterPro"/>
</dbReference>
<organism evidence="4 5">
    <name type="scientific">Oricola thermophila</name>
    <dbReference type="NCBI Taxonomy" id="2742145"/>
    <lineage>
        <taxon>Bacteria</taxon>
        <taxon>Pseudomonadati</taxon>
        <taxon>Pseudomonadota</taxon>
        <taxon>Alphaproteobacteria</taxon>
        <taxon>Hyphomicrobiales</taxon>
        <taxon>Ahrensiaceae</taxon>
        <taxon>Oricola</taxon>
    </lineage>
</organism>
<protein>
    <submittedName>
        <fullName evidence="4">Gfo/Idh/MocA family oxidoreductase</fullName>
    </submittedName>
</protein>
<dbReference type="GO" id="GO:0016491">
    <property type="term" value="F:oxidoreductase activity"/>
    <property type="evidence" value="ECO:0007669"/>
    <property type="project" value="UniProtKB-KW"/>
</dbReference>
<dbReference type="Pfam" id="PF01408">
    <property type="entry name" value="GFO_IDH_MocA"/>
    <property type="match status" value="1"/>
</dbReference>
<dbReference type="InterPro" id="IPR050463">
    <property type="entry name" value="Gfo/Idh/MocA_oxidrdct_glycsds"/>
</dbReference>
<dbReference type="SUPFAM" id="SSF55347">
    <property type="entry name" value="Glyceraldehyde-3-phosphate dehydrogenase-like, C-terminal domain"/>
    <property type="match status" value="1"/>
</dbReference>
<dbReference type="InterPro" id="IPR036291">
    <property type="entry name" value="NAD(P)-bd_dom_sf"/>
</dbReference>
<gene>
    <name evidence="4" type="ORF">HTY61_10085</name>
</gene>
<evidence type="ECO:0000259" key="3">
    <source>
        <dbReference type="Pfam" id="PF22725"/>
    </source>
</evidence>
<dbReference type="PANTHER" id="PTHR43818">
    <property type="entry name" value="BCDNA.GH03377"/>
    <property type="match status" value="1"/>
</dbReference>
<dbReference type="InterPro" id="IPR055170">
    <property type="entry name" value="GFO_IDH_MocA-like_dom"/>
</dbReference>
<dbReference type="Gene3D" id="3.30.360.10">
    <property type="entry name" value="Dihydrodipicolinate Reductase, domain 2"/>
    <property type="match status" value="1"/>
</dbReference>
<keyword evidence="5" id="KW-1185">Reference proteome</keyword>
<dbReference type="Pfam" id="PF22725">
    <property type="entry name" value="GFO_IDH_MocA_C3"/>
    <property type="match status" value="1"/>
</dbReference>
<dbReference type="InterPro" id="IPR000683">
    <property type="entry name" value="Gfo/Idh/MocA-like_OxRdtase_N"/>
</dbReference>
<feature type="domain" description="GFO/IDH/MocA-like oxidoreductase" evidence="3">
    <location>
        <begin position="152"/>
        <end position="266"/>
    </location>
</feature>
<proteinExistence type="predicted"/>
<evidence type="ECO:0000259" key="2">
    <source>
        <dbReference type="Pfam" id="PF01408"/>
    </source>
</evidence>
<feature type="domain" description="Gfo/Idh/MocA-like oxidoreductase N-terminal" evidence="2">
    <location>
        <begin position="6"/>
        <end position="125"/>
    </location>
</feature>
<dbReference type="RefSeq" id="WP_175276666.1">
    <property type="nucleotide sequence ID" value="NZ_CP054836.1"/>
</dbReference>
<dbReference type="AlphaFoldDB" id="A0A6N1VE09"/>
<dbReference type="KEGG" id="orm:HTY61_10085"/>
<dbReference type="SUPFAM" id="SSF51735">
    <property type="entry name" value="NAD(P)-binding Rossmann-fold domains"/>
    <property type="match status" value="1"/>
</dbReference>